<sequence>MSEIKRAKQMRKQNSNNAFSHFEYRNNGYYCKHCRNDQCMLKCNVKRHLLIKHKDMSNAEGILHYAEIARADQKNAGEVGEGESEDEDQNDEE</sequence>
<evidence type="ECO:0000313" key="2">
    <source>
        <dbReference type="EMBL" id="CAD2194699.1"/>
    </source>
</evidence>
<comment type="caution">
    <text evidence="2">The sequence shown here is derived from an EMBL/GenBank/DDBJ whole genome shotgun (WGS) entry which is preliminary data.</text>
</comment>
<protein>
    <submittedName>
        <fullName evidence="2">Uncharacterized protein</fullName>
    </submittedName>
</protein>
<dbReference type="AlphaFoldDB" id="A0A6V7X615"/>
<evidence type="ECO:0000313" key="3">
    <source>
        <dbReference type="Proteomes" id="UP000580250"/>
    </source>
</evidence>
<feature type="compositionally biased region" description="Acidic residues" evidence="1">
    <location>
        <begin position="80"/>
        <end position="93"/>
    </location>
</feature>
<gene>
    <name evidence="2" type="ORF">MENT_LOCUS47728</name>
</gene>
<feature type="region of interest" description="Disordered" evidence="1">
    <location>
        <begin position="72"/>
        <end position="93"/>
    </location>
</feature>
<accession>A0A6V7X615</accession>
<proteinExistence type="predicted"/>
<dbReference type="EMBL" id="CAJEWN010001137">
    <property type="protein sequence ID" value="CAD2194699.1"/>
    <property type="molecule type" value="Genomic_DNA"/>
</dbReference>
<name>A0A6V7X615_MELEN</name>
<organism evidence="2 3">
    <name type="scientific">Meloidogyne enterolobii</name>
    <name type="common">Root-knot nematode worm</name>
    <name type="synonym">Meloidogyne mayaguensis</name>
    <dbReference type="NCBI Taxonomy" id="390850"/>
    <lineage>
        <taxon>Eukaryota</taxon>
        <taxon>Metazoa</taxon>
        <taxon>Ecdysozoa</taxon>
        <taxon>Nematoda</taxon>
        <taxon>Chromadorea</taxon>
        <taxon>Rhabditida</taxon>
        <taxon>Tylenchina</taxon>
        <taxon>Tylenchomorpha</taxon>
        <taxon>Tylenchoidea</taxon>
        <taxon>Meloidogynidae</taxon>
        <taxon>Meloidogyninae</taxon>
        <taxon>Meloidogyne</taxon>
    </lineage>
</organism>
<dbReference type="Proteomes" id="UP000580250">
    <property type="component" value="Unassembled WGS sequence"/>
</dbReference>
<reference evidence="2 3" key="1">
    <citation type="submission" date="2020-08" db="EMBL/GenBank/DDBJ databases">
        <authorList>
            <person name="Koutsovoulos G."/>
            <person name="Danchin GJ E."/>
        </authorList>
    </citation>
    <scope>NUCLEOTIDE SEQUENCE [LARGE SCALE GENOMIC DNA]</scope>
</reference>
<evidence type="ECO:0000256" key="1">
    <source>
        <dbReference type="SAM" id="MobiDB-lite"/>
    </source>
</evidence>